<dbReference type="SMART" id="SM01300">
    <property type="entry name" value="PEHE"/>
    <property type="match status" value="1"/>
</dbReference>
<reference evidence="3" key="2">
    <citation type="submission" date="2025-09" db="UniProtKB">
        <authorList>
            <consortium name="Ensembl"/>
        </authorList>
    </citation>
    <scope>IDENTIFICATION</scope>
</reference>
<name>A0A8C5PUS4_9ANUR</name>
<dbReference type="InterPro" id="IPR026180">
    <property type="entry name" value="NSL1"/>
</dbReference>
<dbReference type="Gene3D" id="6.10.250.3170">
    <property type="match status" value="1"/>
</dbReference>
<feature type="region of interest" description="Disordered" evidence="1">
    <location>
        <begin position="607"/>
        <end position="628"/>
    </location>
</feature>
<dbReference type="GeneTree" id="ENSGT00530000063688"/>
<dbReference type="GO" id="GO:0044545">
    <property type="term" value="C:NSL complex"/>
    <property type="evidence" value="ECO:0007669"/>
    <property type="project" value="TreeGrafter"/>
</dbReference>
<feature type="region of interest" description="Disordered" evidence="1">
    <location>
        <begin position="757"/>
        <end position="852"/>
    </location>
</feature>
<keyword evidence="4" id="KW-1185">Reference proteome</keyword>
<evidence type="ECO:0000313" key="3">
    <source>
        <dbReference type="Ensembl" id="ENSLLEP00000027967.1"/>
    </source>
</evidence>
<dbReference type="PANTHER" id="PTHR22443:SF14">
    <property type="entry name" value="KAT8 REGULATORY NSL COMPLEX SUBUNIT 1"/>
    <property type="match status" value="1"/>
</dbReference>
<sequence>MAAMAPALTDPAPDAHNLHFKLAPPSSSLPLGETNGGSLPTPTSPGLVASYGGTSRKETIKLAGVFNPCSILSQSLCRGRPSILEFNLEELRGITSSGRGAQGGPLNGLAKKAMKPAVEKPPNLTIPTLEPTVKDPPIPCSSPPATVQDQKGSTGQVCTETRIQNLLRRHGEMEERARWLQKRLRLVQAKQVERHLHQQLGGLVGAALGQGSEAPRSRLTVLTRKAEAQRRGETGSGNVGAFLKASARELERLSLSGSSALRTCESGFDSDATESSSGGDSDFEEDELARVDTRQSHVPLKRRCAWSWARERADVVSRWNWLQAHVSDLEYRIRQHTDFYRQLRAGKGPVVLGESSSGDTSSGTVLHLPPSESRTTVPAPPTPGAERQGESVTGEPKSLQRPLNGVVNMLPPGSSTKCSSENQDSPLNKPQLPNPDGSCVCARTRPLVSCKRRRVVRPDRLLPLHRKAQHHVLRSCEVSASCVMCASFPGCPPVFPYTDPPCERLALLDPAIHPILSFPDDIPASLRHLSLLRSHDKVEKVKAIKKLKHRPLNQMSPAAELFRGGERVTGTLYPHRISLQRPSVEVPPKQHLESSVRTLKCEKSFATRPDRSTAITTPQTKKRSFGQLEKDGRHMDTCVASPLSDVSLSSLQSPLTRQLSAPSEGPLGTQSQAALVAARRRRTESSYDINNIVIPMSVAATTRVERLQYKEILTPSWRVVPIIPLNPNTEEDAEELEDLSDAAFSALHAKCEEMERARWLSSSVPPQRRGSRTHRSSESSSTPQPSISHSLTLQPPSPDTGSWQAIPDFSPLSPDTLSAPHTPTSRDTSRLLSEETQSSISDSGHEERIVQPWERRHFPLTYNLKQDLTEPSEPIDWGGPRPPRRTSCSSRTAKDPEGAPSSPPCSSSRPRPLHHR</sequence>
<feature type="compositionally biased region" description="Basic and acidic residues" evidence="1">
    <location>
        <begin position="843"/>
        <end position="852"/>
    </location>
</feature>
<feature type="compositionally biased region" description="Polar residues" evidence="1">
    <location>
        <begin position="791"/>
        <end position="803"/>
    </location>
</feature>
<reference evidence="3" key="1">
    <citation type="submission" date="2025-08" db="UniProtKB">
        <authorList>
            <consortium name="Ensembl"/>
        </authorList>
    </citation>
    <scope>IDENTIFICATION</scope>
</reference>
<dbReference type="GO" id="GO:0035035">
    <property type="term" value="F:histone acetyltransferase binding"/>
    <property type="evidence" value="ECO:0007669"/>
    <property type="project" value="TreeGrafter"/>
</dbReference>
<organism evidence="3 4">
    <name type="scientific">Leptobrachium leishanense</name>
    <name type="common">Leishan spiny toad</name>
    <dbReference type="NCBI Taxonomy" id="445787"/>
    <lineage>
        <taxon>Eukaryota</taxon>
        <taxon>Metazoa</taxon>
        <taxon>Chordata</taxon>
        <taxon>Craniata</taxon>
        <taxon>Vertebrata</taxon>
        <taxon>Euteleostomi</taxon>
        <taxon>Amphibia</taxon>
        <taxon>Batrachia</taxon>
        <taxon>Anura</taxon>
        <taxon>Pelobatoidea</taxon>
        <taxon>Megophryidae</taxon>
        <taxon>Leptobrachium</taxon>
    </lineage>
</organism>
<feature type="region of interest" description="Disordered" evidence="1">
    <location>
        <begin position="351"/>
        <end position="433"/>
    </location>
</feature>
<evidence type="ECO:0000256" key="1">
    <source>
        <dbReference type="SAM" id="MobiDB-lite"/>
    </source>
</evidence>
<feature type="compositionally biased region" description="Polar residues" evidence="1">
    <location>
        <begin position="813"/>
        <end position="826"/>
    </location>
</feature>
<feature type="region of interest" description="Disordered" evidence="1">
    <location>
        <begin position="864"/>
        <end position="916"/>
    </location>
</feature>
<feature type="region of interest" description="Disordered" evidence="1">
    <location>
        <begin position="264"/>
        <end position="286"/>
    </location>
</feature>
<feature type="compositionally biased region" description="Low complexity" evidence="1">
    <location>
        <begin position="778"/>
        <end position="790"/>
    </location>
</feature>
<evidence type="ECO:0000313" key="4">
    <source>
        <dbReference type="Proteomes" id="UP000694569"/>
    </source>
</evidence>
<dbReference type="Pfam" id="PF15275">
    <property type="entry name" value="PEHE"/>
    <property type="match status" value="1"/>
</dbReference>
<feature type="compositionally biased region" description="Low complexity" evidence="1">
    <location>
        <begin position="355"/>
        <end position="364"/>
    </location>
</feature>
<feature type="compositionally biased region" description="Polar residues" evidence="1">
    <location>
        <begin position="413"/>
        <end position="428"/>
    </location>
</feature>
<evidence type="ECO:0000259" key="2">
    <source>
        <dbReference type="PROSITE" id="PS52052"/>
    </source>
</evidence>
<dbReference type="Proteomes" id="UP000694569">
    <property type="component" value="Unplaced"/>
</dbReference>
<dbReference type="PANTHER" id="PTHR22443">
    <property type="entry name" value="NON-SPECIFIC LETHAL 1, ISOFORM M"/>
    <property type="match status" value="1"/>
</dbReference>
<feature type="domain" description="PEHE" evidence="2">
    <location>
        <begin position="711"/>
        <end position="853"/>
    </location>
</feature>
<proteinExistence type="predicted"/>
<feature type="region of interest" description="Disordered" evidence="1">
    <location>
        <begin position="1"/>
        <end position="50"/>
    </location>
</feature>
<dbReference type="AlphaFoldDB" id="A0A8C5PUS4"/>
<protein>
    <recommendedName>
        <fullName evidence="2">PEHE domain-containing protein</fullName>
    </recommendedName>
</protein>
<accession>A0A8C5PUS4</accession>
<dbReference type="OrthoDB" id="6022640at2759"/>
<dbReference type="InterPro" id="IPR029332">
    <property type="entry name" value="PEHE_dom"/>
</dbReference>
<dbReference type="Ensembl" id="ENSLLET00000029059.1">
    <property type="protein sequence ID" value="ENSLLEP00000027967.1"/>
    <property type="gene ID" value="ENSLLEG00000017748.1"/>
</dbReference>
<dbReference type="PROSITE" id="PS52052">
    <property type="entry name" value="PEHE"/>
    <property type="match status" value="1"/>
</dbReference>